<feature type="domain" description="HTH cro/C1-type" evidence="1">
    <location>
        <begin position="21"/>
        <end position="69"/>
    </location>
</feature>
<dbReference type="Proteomes" id="UP000182649">
    <property type="component" value="Unassembled WGS sequence"/>
</dbReference>
<dbReference type="SUPFAM" id="SSF47413">
    <property type="entry name" value="lambda repressor-like DNA-binding domains"/>
    <property type="match status" value="1"/>
</dbReference>
<dbReference type="NCBIfam" id="NF010465">
    <property type="entry name" value="PRK13890.1"/>
    <property type="match status" value="1"/>
</dbReference>
<evidence type="ECO:0000313" key="3">
    <source>
        <dbReference type="Proteomes" id="UP000182649"/>
    </source>
</evidence>
<dbReference type="AlphaFoldDB" id="A0A1I7I4M9"/>
<dbReference type="CDD" id="cd00093">
    <property type="entry name" value="HTH_XRE"/>
    <property type="match status" value="1"/>
</dbReference>
<gene>
    <name evidence="2" type="ORF">SAMN05216417_11450</name>
</gene>
<dbReference type="EMBL" id="FPBZ01000014">
    <property type="protein sequence ID" value="SFU67878.1"/>
    <property type="molecule type" value="Genomic_DNA"/>
</dbReference>
<dbReference type="SMART" id="SM00530">
    <property type="entry name" value="HTH_XRE"/>
    <property type="match status" value="1"/>
</dbReference>
<reference evidence="3" key="1">
    <citation type="submission" date="2016-10" db="EMBL/GenBank/DDBJ databases">
        <authorList>
            <person name="Varghese N."/>
            <person name="Submissions S."/>
        </authorList>
    </citation>
    <scope>NUCLEOTIDE SEQUENCE [LARGE SCALE GENOMIC DNA]</scope>
    <source>
        <strain evidence="3">Nl14</strain>
    </source>
</reference>
<dbReference type="InterPro" id="IPR010982">
    <property type="entry name" value="Lambda_DNA-bd_dom_sf"/>
</dbReference>
<accession>A0A1I7I4M9</accession>
<name>A0A1I7I4M9_9PROT</name>
<proteinExistence type="predicted"/>
<dbReference type="Pfam" id="PF01381">
    <property type="entry name" value="HTH_3"/>
    <property type="match status" value="1"/>
</dbReference>
<dbReference type="GO" id="GO:0003677">
    <property type="term" value="F:DNA binding"/>
    <property type="evidence" value="ECO:0007669"/>
    <property type="project" value="InterPro"/>
</dbReference>
<dbReference type="InterPro" id="IPR001387">
    <property type="entry name" value="Cro/C1-type_HTH"/>
</dbReference>
<dbReference type="PROSITE" id="PS50943">
    <property type="entry name" value="HTH_CROC1"/>
    <property type="match status" value="1"/>
</dbReference>
<organism evidence="2 3">
    <name type="scientific">Nitrosospira multiformis</name>
    <dbReference type="NCBI Taxonomy" id="1231"/>
    <lineage>
        <taxon>Bacteria</taxon>
        <taxon>Pseudomonadati</taxon>
        <taxon>Pseudomonadota</taxon>
        <taxon>Betaproteobacteria</taxon>
        <taxon>Nitrosomonadales</taxon>
        <taxon>Nitrosomonadaceae</taxon>
        <taxon>Nitrosospira</taxon>
    </lineage>
</organism>
<evidence type="ECO:0000259" key="1">
    <source>
        <dbReference type="PROSITE" id="PS50943"/>
    </source>
</evidence>
<protein>
    <submittedName>
        <fullName evidence="2">Transcriptional regulator, XRE family</fullName>
    </submittedName>
</protein>
<evidence type="ECO:0000313" key="2">
    <source>
        <dbReference type="EMBL" id="SFU67878.1"/>
    </source>
</evidence>
<sequence>MTRHFIYHDIFFTNVLRVLDERKISQRELADRAGISTAFISDVTQGRSNPSLRTMEAISMALDIPLPTLLESTDLDRKTLDELAGGKAPQSLPVGYQRVCAVMTDYQAFLAMQWDEANRRKIKGHKAHKKRNKPNSL</sequence>
<dbReference type="Gene3D" id="1.10.260.40">
    <property type="entry name" value="lambda repressor-like DNA-binding domains"/>
    <property type="match status" value="1"/>
</dbReference>
<dbReference type="RefSeq" id="WP_256210517.1">
    <property type="nucleotide sequence ID" value="NZ_FPBZ01000014.1"/>
</dbReference>